<evidence type="ECO:0000313" key="1">
    <source>
        <dbReference type="EMBL" id="MFC6668676.1"/>
    </source>
</evidence>
<keyword evidence="2" id="KW-1185">Reference proteome</keyword>
<evidence type="ECO:0000313" key="2">
    <source>
        <dbReference type="Proteomes" id="UP001596422"/>
    </source>
</evidence>
<sequence length="310" mass="34841">MESKNILVAAEDVDDAGIIHDMLRREFDNVAVSTDPGKAVEDFETHRPAVLVLAFTTLAQAQAYYLGLYRLSTEVHGMPHRTIILCSKGELEQVYVLCKKGYYANYVLFWPLGYDSNRLPMEVHHALQQMGIGEAEGPTAAEFAAQARRIQGLEAMLEQNLAIGQEQLDLASQSFDRAGDEIETALEGFSRRLASEQRGELLEHWDRGGFEAAIDRLARELDQLKQGQIGQNLSAARASIEPIRQWAYQLKQQLEPQMESIRTLQQMSDAVKPLVLIVDDDEFQHRLLRRVLAGVDLELCFAASSSEARR</sequence>
<organism evidence="1 2">
    <name type="scientific">Marinobacterium aestuariivivens</name>
    <dbReference type="NCBI Taxonomy" id="1698799"/>
    <lineage>
        <taxon>Bacteria</taxon>
        <taxon>Pseudomonadati</taxon>
        <taxon>Pseudomonadota</taxon>
        <taxon>Gammaproteobacteria</taxon>
        <taxon>Oceanospirillales</taxon>
        <taxon>Oceanospirillaceae</taxon>
        <taxon>Marinobacterium</taxon>
    </lineage>
</organism>
<name>A0ABW1ZSH4_9GAMM</name>
<protein>
    <submittedName>
        <fullName evidence="1">Response regulator</fullName>
    </submittedName>
</protein>
<accession>A0ABW1ZSH4</accession>
<dbReference type="RefSeq" id="WP_379907212.1">
    <property type="nucleotide sequence ID" value="NZ_JBHSWE010000001.1"/>
</dbReference>
<gene>
    <name evidence="1" type="ORF">ACFQDL_00020</name>
</gene>
<dbReference type="Proteomes" id="UP001596422">
    <property type="component" value="Unassembled WGS sequence"/>
</dbReference>
<reference evidence="2" key="1">
    <citation type="journal article" date="2019" name="Int. J. Syst. Evol. Microbiol.">
        <title>The Global Catalogue of Microorganisms (GCM) 10K type strain sequencing project: providing services to taxonomists for standard genome sequencing and annotation.</title>
        <authorList>
            <consortium name="The Broad Institute Genomics Platform"/>
            <consortium name="The Broad Institute Genome Sequencing Center for Infectious Disease"/>
            <person name="Wu L."/>
            <person name="Ma J."/>
        </authorList>
    </citation>
    <scope>NUCLEOTIDE SEQUENCE [LARGE SCALE GENOMIC DNA]</scope>
    <source>
        <strain evidence="2">NBRC 111756</strain>
    </source>
</reference>
<dbReference type="EMBL" id="JBHSWE010000001">
    <property type="protein sequence ID" value="MFC6668676.1"/>
    <property type="molecule type" value="Genomic_DNA"/>
</dbReference>
<comment type="caution">
    <text evidence="1">The sequence shown here is derived from an EMBL/GenBank/DDBJ whole genome shotgun (WGS) entry which is preliminary data.</text>
</comment>
<proteinExistence type="predicted"/>